<dbReference type="Gene3D" id="3.90.1640.10">
    <property type="entry name" value="inorganic pyrophosphatase (n-terminal core)"/>
    <property type="match status" value="1"/>
</dbReference>
<proteinExistence type="predicted"/>
<feature type="domain" description="PGG" evidence="1">
    <location>
        <begin position="744"/>
        <end position="776"/>
    </location>
</feature>
<dbReference type="AlphaFoldDB" id="A0AAV1C528"/>
<dbReference type="PANTHER" id="PTHR12112:SF52">
    <property type="entry name" value="DHHA2 DOMAIN-CONTAINING PROTEIN"/>
    <property type="match status" value="1"/>
</dbReference>
<dbReference type="InterPro" id="IPR026961">
    <property type="entry name" value="PGG_dom"/>
</dbReference>
<protein>
    <submittedName>
        <fullName evidence="2">OLC1v1024125C1</fullName>
    </submittedName>
</protein>
<evidence type="ECO:0000313" key="2">
    <source>
        <dbReference type="EMBL" id="CAI9089537.1"/>
    </source>
</evidence>
<dbReference type="Gene3D" id="3.10.310.20">
    <property type="entry name" value="DHHA2 domain"/>
    <property type="match status" value="1"/>
</dbReference>
<dbReference type="InterPro" id="IPR002110">
    <property type="entry name" value="Ankyrin_rpt"/>
</dbReference>
<keyword evidence="3" id="KW-1185">Reference proteome</keyword>
<dbReference type="Pfam" id="PF12796">
    <property type="entry name" value="Ank_2"/>
    <property type="match status" value="2"/>
</dbReference>
<dbReference type="SMART" id="SM00248">
    <property type="entry name" value="ANK"/>
    <property type="match status" value="4"/>
</dbReference>
<organism evidence="2 3">
    <name type="scientific">Oldenlandia corymbosa var. corymbosa</name>
    <dbReference type="NCBI Taxonomy" id="529605"/>
    <lineage>
        <taxon>Eukaryota</taxon>
        <taxon>Viridiplantae</taxon>
        <taxon>Streptophyta</taxon>
        <taxon>Embryophyta</taxon>
        <taxon>Tracheophyta</taxon>
        <taxon>Spermatophyta</taxon>
        <taxon>Magnoliopsida</taxon>
        <taxon>eudicotyledons</taxon>
        <taxon>Gunneridae</taxon>
        <taxon>Pentapetalae</taxon>
        <taxon>asterids</taxon>
        <taxon>lamiids</taxon>
        <taxon>Gentianales</taxon>
        <taxon>Rubiaceae</taxon>
        <taxon>Rubioideae</taxon>
        <taxon>Spermacoceae</taxon>
        <taxon>Hedyotis-Oldenlandia complex</taxon>
        <taxon>Oldenlandia</taxon>
    </lineage>
</organism>
<name>A0AAV1C528_OLDCO</name>
<dbReference type="InterPro" id="IPR038763">
    <property type="entry name" value="DHH_sf"/>
</dbReference>
<dbReference type="SUPFAM" id="SSF48403">
    <property type="entry name" value="Ankyrin repeat"/>
    <property type="match status" value="1"/>
</dbReference>
<gene>
    <name evidence="2" type="ORF">OLC1_LOCUS1867</name>
</gene>
<dbReference type="GO" id="GO:0004309">
    <property type="term" value="F:exopolyphosphatase activity"/>
    <property type="evidence" value="ECO:0007669"/>
    <property type="project" value="TreeGrafter"/>
</dbReference>
<dbReference type="GO" id="GO:0005737">
    <property type="term" value="C:cytoplasm"/>
    <property type="evidence" value="ECO:0007669"/>
    <property type="project" value="TreeGrafter"/>
</dbReference>
<reference evidence="2" key="1">
    <citation type="submission" date="2023-03" db="EMBL/GenBank/DDBJ databases">
        <authorList>
            <person name="Julca I."/>
        </authorList>
    </citation>
    <scope>NUCLEOTIDE SEQUENCE</scope>
</reference>
<dbReference type="InterPro" id="IPR036770">
    <property type="entry name" value="Ankyrin_rpt-contain_sf"/>
</dbReference>
<dbReference type="Gene3D" id="1.25.40.20">
    <property type="entry name" value="Ankyrin repeat-containing domain"/>
    <property type="match status" value="2"/>
</dbReference>
<dbReference type="SUPFAM" id="SSF64182">
    <property type="entry name" value="DHH phosphoesterases"/>
    <property type="match status" value="1"/>
</dbReference>
<dbReference type="Pfam" id="PF13962">
    <property type="entry name" value="PGG"/>
    <property type="match status" value="1"/>
</dbReference>
<accession>A0AAV1C528</accession>
<sequence length="820" mass="91424">MAANQQETYVRARDDPYFEGMRRGEAATVIKGRNVTSNVKLQGGIGRTASDISSRRSRKIIGQLLENPLYNLPPETSAATVADTSYGNAPSARWSKIPETSLSPLSDTQSALKFEVKDLNHSHKESSPCRENEERNTLICFTKPALEKSYSINEGRTNLSNVLLPPSAATFYNGHSPLMEVVESCESIYRLNMYLKDKKDDISAGVPGKFLHAVIGPDICDVGSVASTIMYAFYLSEWGKNTQFCTVPVINMNRSDINSRAELKWLFDSCLIDHSSLVFLDEIDLSYYEIFGSLKLVLSNCNQLSAKQEALKESLVEIFSCGQHGNTNTYPWVENITMAEEASCCTVIAEKFLLTAPEILSGQGFSRLLLSGILLDTGNLGDSQTTSKDKYMATLLINGAGRYGCNGLYQLLRYMMYDKCDLKVGDILQKDFKKLTRVGKIDGGNSRITVSNFGMSSIGLPIVHLLSLDSTSSTEITHFQRMEKLSVLAIVSGYFDTEKNFKREILFSAESSELRKLILFIKSSATDLPLKVLHHPGLKGEMKAFEITKLKHYGHKNPLHIAAMLGHVRFVEAILRYDSSYQMCLARDEDGRNPCHLAAMYGRLGVLEVFIRPELIQAALEKSDGGGNILHLCVKYNQLGSLKLLLSKLKDARFVNAKNDDGCTILHMSTYSHKKQIIEYLLDITKEGVVQMHVKNEDGETALDLLLRRKVDANDEMYLETLKSFQKAKALKGNAVIDWDAKREEWYEQSKQTVMLVASLIAGMAFAFGVNPPGGTVLVNVGEGSNAPKVIKPVYLSTLSSNLRRDDRTERYLFCFVVRR</sequence>
<evidence type="ECO:0000313" key="3">
    <source>
        <dbReference type="Proteomes" id="UP001161247"/>
    </source>
</evidence>
<dbReference type="InterPro" id="IPR038222">
    <property type="entry name" value="DHHA2_dom_sf"/>
</dbReference>
<dbReference type="Proteomes" id="UP001161247">
    <property type="component" value="Chromosome 1"/>
</dbReference>
<dbReference type="PANTHER" id="PTHR12112">
    <property type="entry name" value="BNIP - RELATED"/>
    <property type="match status" value="1"/>
</dbReference>
<dbReference type="EMBL" id="OX459118">
    <property type="protein sequence ID" value="CAI9089537.1"/>
    <property type="molecule type" value="Genomic_DNA"/>
</dbReference>
<evidence type="ECO:0000259" key="1">
    <source>
        <dbReference type="Pfam" id="PF13962"/>
    </source>
</evidence>